<dbReference type="Gene3D" id="3.40.50.2000">
    <property type="entry name" value="Glycogen Phosphorylase B"/>
    <property type="match status" value="2"/>
</dbReference>
<dbReference type="PANTHER" id="PTHR45947:SF3">
    <property type="entry name" value="SULFOQUINOVOSYL TRANSFERASE SQD2"/>
    <property type="match status" value="1"/>
</dbReference>
<protein>
    <submittedName>
        <fullName evidence="2">Glycosyl transferase group 1</fullName>
    </submittedName>
</protein>
<dbReference type="Pfam" id="PF13692">
    <property type="entry name" value="Glyco_trans_1_4"/>
    <property type="match status" value="1"/>
</dbReference>
<dbReference type="InterPro" id="IPR050194">
    <property type="entry name" value="Glycosyltransferase_grp1"/>
</dbReference>
<dbReference type="AlphaFoldDB" id="F3YUQ8"/>
<name>F3YUQ8_DESAF</name>
<keyword evidence="2" id="KW-0808">Transferase</keyword>
<accession>F3YUQ8</accession>
<evidence type="ECO:0000313" key="3">
    <source>
        <dbReference type="Proteomes" id="UP000007844"/>
    </source>
</evidence>
<proteinExistence type="predicted"/>
<dbReference type="Proteomes" id="UP000007844">
    <property type="component" value="Chromosome"/>
</dbReference>
<dbReference type="EMBL" id="CP003221">
    <property type="protein sequence ID" value="EGJ49085.1"/>
    <property type="molecule type" value="Genomic_DNA"/>
</dbReference>
<dbReference type="GO" id="GO:0016757">
    <property type="term" value="F:glycosyltransferase activity"/>
    <property type="evidence" value="ECO:0007669"/>
    <property type="project" value="TreeGrafter"/>
</dbReference>
<dbReference type="Pfam" id="PF13579">
    <property type="entry name" value="Glyco_trans_4_4"/>
    <property type="match status" value="1"/>
</dbReference>
<dbReference type="SUPFAM" id="SSF53756">
    <property type="entry name" value="UDP-Glycosyltransferase/glycogen phosphorylase"/>
    <property type="match status" value="1"/>
</dbReference>
<dbReference type="KEGG" id="daf:Desaf_0734"/>
<feature type="domain" description="Glycosyltransferase subfamily 4-like N-terminal" evidence="1">
    <location>
        <begin position="23"/>
        <end position="192"/>
    </location>
</feature>
<evidence type="ECO:0000259" key="1">
    <source>
        <dbReference type="Pfam" id="PF13579"/>
    </source>
</evidence>
<dbReference type="HOGENOM" id="CLU_009583_36_2_7"/>
<evidence type="ECO:0000313" key="2">
    <source>
        <dbReference type="EMBL" id="EGJ49085.1"/>
    </source>
</evidence>
<dbReference type="CDD" id="cd03794">
    <property type="entry name" value="GT4_WbuB-like"/>
    <property type="match status" value="1"/>
</dbReference>
<dbReference type="InterPro" id="IPR028098">
    <property type="entry name" value="Glyco_trans_4-like_N"/>
</dbReference>
<reference evidence="2 3" key="1">
    <citation type="journal article" date="2011" name="J. Bacteriol.">
        <title>Genome sequence of the mercury-methylating and pleomorphic Desulfovibrio africanus Strain Walvis Bay.</title>
        <authorList>
            <person name="Brown S.D."/>
            <person name="Wall J.D."/>
            <person name="Kucken A.M."/>
            <person name="Gilmour C.C."/>
            <person name="Podar M."/>
            <person name="Brandt C.C."/>
            <person name="Teshima H."/>
            <person name="Detter J.C."/>
            <person name="Han C.S."/>
            <person name="Land M.L."/>
            <person name="Lucas S."/>
            <person name="Han J."/>
            <person name="Pennacchio L."/>
            <person name="Nolan M."/>
            <person name="Pitluck S."/>
            <person name="Woyke T."/>
            <person name="Goodwin L."/>
            <person name="Palumbo A.V."/>
            <person name="Elias D.A."/>
        </authorList>
    </citation>
    <scope>NUCLEOTIDE SEQUENCE [LARGE SCALE GENOMIC DNA]</scope>
    <source>
        <strain evidence="2 3">Walvis Bay</strain>
    </source>
</reference>
<sequence>MTAGLLQGKVCMVVFSNYPDDPRVRRDAEALERRGMEVDIVCLREPGEPAREVVKGVNVHRLPVRRKRTGKLRYIYQYASFIGLAAAHLARHAPSRRWDVVHAHNMPDFIVAAAAVPKLMGAKVVLDLHDPMPEVYMSKYGLAENHPAIRGLLGIERWAMNYADHCITANEAFRVLFVSRGCPVERMGVVLNSPDESVFGDWPEPRMRPVGEGPFRLMYHGTIVERHGLDSLLQAVAALRAEGRAVELVVYGEGDFVQEFLRRRDELGLAESVDYRGRVALEEIARVIPEADLGVIPNKRYRFTELNLPTRILEYLSKGVPAVAPDTRGVRDYFNDGTLFFFEPGNASSLTQTIRRAMDDPAERQSILGLGRVVALRHAWASEQEKLVAIYRDLLVARGVMHATQNVRE</sequence>
<gene>
    <name evidence="2" type="ORF">Desaf_0734</name>
</gene>
<keyword evidence="3" id="KW-1185">Reference proteome</keyword>
<dbReference type="RefSeq" id="WP_014258921.1">
    <property type="nucleotide sequence ID" value="NC_016629.1"/>
</dbReference>
<dbReference type="eggNOG" id="COG0438">
    <property type="taxonomic scope" value="Bacteria"/>
</dbReference>
<dbReference type="PANTHER" id="PTHR45947">
    <property type="entry name" value="SULFOQUINOVOSYL TRANSFERASE SQD2"/>
    <property type="match status" value="1"/>
</dbReference>
<organism evidence="2 3">
    <name type="scientific">Desulfocurvibacter africanus subsp. africanus str. Walvis Bay</name>
    <dbReference type="NCBI Taxonomy" id="690850"/>
    <lineage>
        <taxon>Bacteria</taxon>
        <taxon>Pseudomonadati</taxon>
        <taxon>Thermodesulfobacteriota</taxon>
        <taxon>Desulfovibrionia</taxon>
        <taxon>Desulfovibrionales</taxon>
        <taxon>Desulfovibrionaceae</taxon>
        <taxon>Desulfocurvibacter</taxon>
    </lineage>
</organism>
<dbReference type="STRING" id="690850.Desaf_0734"/>